<reference evidence="1 2" key="1">
    <citation type="submission" date="2016-09" db="EMBL/GenBank/DDBJ databases">
        <title>Couchioplanes caeruleus draft genome sequence.</title>
        <authorList>
            <person name="Sheehan J."/>
            <person name="Caffrey P."/>
        </authorList>
    </citation>
    <scope>NUCLEOTIDE SEQUENCE [LARGE SCALE GENOMIC DNA]</scope>
    <source>
        <strain evidence="1 2">DSM 43634</strain>
    </source>
</reference>
<comment type="caution">
    <text evidence="1">The sequence shown here is derived from an EMBL/GenBank/DDBJ whole genome shotgun (WGS) entry which is preliminary data.</text>
</comment>
<dbReference type="InterPro" id="IPR002347">
    <property type="entry name" value="SDR_fam"/>
</dbReference>
<dbReference type="AlphaFoldDB" id="A0A1K0GJE6"/>
<gene>
    <name evidence="1" type="ORF">BG844_28330</name>
</gene>
<dbReference type="EMBL" id="MEIA01000439">
    <property type="protein sequence ID" value="OJF11060.1"/>
    <property type="molecule type" value="Genomic_DNA"/>
</dbReference>
<evidence type="ECO:0008006" key="3">
    <source>
        <dbReference type="Google" id="ProtNLM"/>
    </source>
</evidence>
<dbReference type="PRINTS" id="PR00081">
    <property type="entry name" value="GDHRDH"/>
</dbReference>
<evidence type="ECO:0000313" key="2">
    <source>
        <dbReference type="Proteomes" id="UP000182486"/>
    </source>
</evidence>
<dbReference type="InterPro" id="IPR036291">
    <property type="entry name" value="NAD(P)-bd_dom_sf"/>
</dbReference>
<organism evidence="1 2">
    <name type="scientific">Couchioplanes caeruleus subsp. caeruleus</name>
    <dbReference type="NCBI Taxonomy" id="56427"/>
    <lineage>
        <taxon>Bacteria</taxon>
        <taxon>Bacillati</taxon>
        <taxon>Actinomycetota</taxon>
        <taxon>Actinomycetes</taxon>
        <taxon>Micromonosporales</taxon>
        <taxon>Micromonosporaceae</taxon>
        <taxon>Couchioplanes</taxon>
    </lineage>
</organism>
<keyword evidence="2" id="KW-1185">Reference proteome</keyword>
<dbReference type="SUPFAM" id="SSF51735">
    <property type="entry name" value="NAD(P)-binding Rossmann-fold domains"/>
    <property type="match status" value="1"/>
</dbReference>
<proteinExistence type="predicted"/>
<evidence type="ECO:0000313" key="1">
    <source>
        <dbReference type="EMBL" id="OJF11060.1"/>
    </source>
</evidence>
<dbReference type="Pfam" id="PF13561">
    <property type="entry name" value="adh_short_C2"/>
    <property type="match status" value="1"/>
</dbReference>
<sequence length="113" mass="11304">MALPFLGPDAVTDSGAAYALPKRANHLRVQAAAVAWGERGARVNSISPGIILTPLAKEEMSGPGAAGYQAMIKNSASGRVGTTDEVATAAAYSWKPASSPAATCSSTAASSTP</sequence>
<protein>
    <recommendedName>
        <fullName evidence="3">Enoyl-ACP reductase-like protein</fullName>
    </recommendedName>
</protein>
<dbReference type="Gene3D" id="3.40.50.720">
    <property type="entry name" value="NAD(P)-binding Rossmann-like Domain"/>
    <property type="match status" value="1"/>
</dbReference>
<dbReference type="Proteomes" id="UP000182486">
    <property type="component" value="Unassembled WGS sequence"/>
</dbReference>
<name>A0A1K0GJE6_9ACTN</name>
<accession>A0A1K0GJE6</accession>
<dbReference type="RefSeq" id="WP_071808370.1">
    <property type="nucleotide sequence ID" value="NZ_MEIA01000439.1"/>
</dbReference>